<keyword evidence="1" id="KW-0732">Signal</keyword>
<evidence type="ECO:0000313" key="3">
    <source>
        <dbReference type="Proteomes" id="UP000029453"/>
    </source>
</evidence>
<feature type="signal peptide" evidence="1">
    <location>
        <begin position="1"/>
        <end position="22"/>
    </location>
</feature>
<keyword evidence="3" id="KW-1185">Reference proteome</keyword>
<feature type="chain" id="PRO_5038441237" evidence="1">
    <location>
        <begin position="23"/>
        <end position="326"/>
    </location>
</feature>
<dbReference type="RefSeq" id="WP_006285537.1">
    <property type="nucleotide sequence ID" value="NZ_BALG01000073.1"/>
</dbReference>
<dbReference type="OrthoDB" id="2534644at2"/>
<dbReference type="Proteomes" id="UP000029453">
    <property type="component" value="Unassembled WGS sequence"/>
</dbReference>
<gene>
    <name evidence="2" type="ORF">PPOP_1494</name>
</gene>
<evidence type="ECO:0000313" key="2">
    <source>
        <dbReference type="EMBL" id="GAC42137.1"/>
    </source>
</evidence>
<dbReference type="AlphaFoldDB" id="M9L9L6"/>
<sequence length="326" mass="35401">MSAKIKLLTVMMMVSVSFLMPAANMARVNAEAVNTGAVNANNQIRSSNYQAQAVQVVNIEQSVRKVIPNYVRYLHNGLHPSVRVDVRDVKLINVEEQGAVPDTPVQMELVQRGPEKLVQALQHDAINNSATGELTVSYDFSHTVSNASTLTKSVTHSHKAGAKFTYSTKAEFLGTGAQVGGELSYEYTNSNQEGTSDAQTVTLSTSSSASAKLPPLSKGTLVSNVYASPAVYKINSQSYFTGDVQFSYILSNDEPGAVRTVTVSLYDLFCIGDENNEVADKDHLWASTVFDAMGNPTKALIFEGVSYLTLDEQYRVETYLDDIKGS</sequence>
<dbReference type="EMBL" id="BALG01000073">
    <property type="protein sequence ID" value="GAC42137.1"/>
    <property type="molecule type" value="Genomic_DNA"/>
</dbReference>
<organism evidence="2 3">
    <name type="scientific">Paenibacillus popilliae ATCC 14706</name>
    <dbReference type="NCBI Taxonomy" id="1212764"/>
    <lineage>
        <taxon>Bacteria</taxon>
        <taxon>Bacillati</taxon>
        <taxon>Bacillota</taxon>
        <taxon>Bacilli</taxon>
        <taxon>Bacillales</taxon>
        <taxon>Paenibacillaceae</taxon>
        <taxon>Paenibacillus</taxon>
    </lineage>
</organism>
<proteinExistence type="predicted"/>
<name>M9L9L6_PAEPP</name>
<dbReference type="Gene3D" id="2.170.15.10">
    <property type="entry name" value="Proaerolysin, chain A, domain 3"/>
    <property type="match status" value="1"/>
</dbReference>
<reference evidence="2 3" key="1">
    <citation type="submission" date="2012-10" db="EMBL/GenBank/DDBJ databases">
        <title>Draft Genome Sequence of Paenibacillus popilliae ATCC 14706T.</title>
        <authorList>
            <person name="Iiyama K."/>
            <person name="Mori K."/>
            <person name="Mon H."/>
            <person name="Chieda Y."/>
            <person name="Lee J.M."/>
            <person name="Kusakabe T."/>
            <person name="Tashiro K."/>
            <person name="Asano S."/>
            <person name="Yasunaga-Aoki C."/>
            <person name="Shimizu S."/>
        </authorList>
    </citation>
    <scope>NUCLEOTIDE SEQUENCE [LARGE SCALE GENOMIC DNA]</scope>
    <source>
        <strain evidence="2 3">ATCC 14706</strain>
    </source>
</reference>
<dbReference type="SUPFAM" id="SSF56973">
    <property type="entry name" value="Aerolisin/ETX pore-forming domain"/>
    <property type="match status" value="1"/>
</dbReference>
<evidence type="ECO:0000256" key="1">
    <source>
        <dbReference type="SAM" id="SignalP"/>
    </source>
</evidence>
<comment type="caution">
    <text evidence="2">The sequence shown here is derived from an EMBL/GenBank/DDBJ whole genome shotgun (WGS) entry which is preliminary data.</text>
</comment>
<accession>M9L9L6</accession>
<protein>
    <submittedName>
        <fullName evidence="2">Myosin heavy chain</fullName>
    </submittedName>
</protein>